<feature type="compositionally biased region" description="Basic residues" evidence="8">
    <location>
        <begin position="329"/>
        <end position="338"/>
    </location>
</feature>
<dbReference type="PROSITE" id="PS01359">
    <property type="entry name" value="ZF_PHD_1"/>
    <property type="match status" value="1"/>
</dbReference>
<keyword evidence="7" id="KW-0539">Nucleus</keyword>
<name>A0A9P0IIL8_9DIPT</name>
<dbReference type="Gene3D" id="1.10.20.10">
    <property type="entry name" value="Histone, subunit A"/>
    <property type="match status" value="1"/>
</dbReference>
<gene>
    <name evidence="11" type="ORF">CHIRRI_LOCUS455</name>
</gene>
<dbReference type="SUPFAM" id="SSF57903">
    <property type="entry name" value="FYVE/PHD zinc finger"/>
    <property type="match status" value="1"/>
</dbReference>
<reference evidence="11" key="1">
    <citation type="submission" date="2022-01" db="EMBL/GenBank/DDBJ databases">
        <authorList>
            <person name="King R."/>
        </authorList>
    </citation>
    <scope>NUCLEOTIDE SEQUENCE</scope>
</reference>
<feature type="compositionally biased region" description="Low complexity" evidence="8">
    <location>
        <begin position="995"/>
        <end position="1038"/>
    </location>
</feature>
<dbReference type="SUPFAM" id="SSF47113">
    <property type="entry name" value="Histone-fold"/>
    <property type="match status" value="1"/>
</dbReference>
<accession>A0A9P0IIL8</accession>
<feature type="region of interest" description="Disordered" evidence="8">
    <location>
        <begin position="322"/>
        <end position="342"/>
    </location>
</feature>
<dbReference type="InterPro" id="IPR013083">
    <property type="entry name" value="Znf_RING/FYVE/PHD"/>
</dbReference>
<feature type="region of interest" description="Disordered" evidence="8">
    <location>
        <begin position="989"/>
        <end position="1038"/>
    </location>
</feature>
<keyword evidence="3" id="KW-0863">Zinc-finger</keyword>
<dbReference type="Proteomes" id="UP001153620">
    <property type="component" value="Chromosome 1"/>
</dbReference>
<dbReference type="SMART" id="SM00576">
    <property type="entry name" value="BTP"/>
    <property type="match status" value="1"/>
</dbReference>
<dbReference type="GO" id="GO:0008270">
    <property type="term" value="F:zinc ion binding"/>
    <property type="evidence" value="ECO:0007669"/>
    <property type="project" value="UniProtKB-KW"/>
</dbReference>
<proteinExistence type="predicted"/>
<dbReference type="Pfam" id="PF07524">
    <property type="entry name" value="Bromo_TP"/>
    <property type="match status" value="1"/>
</dbReference>
<feature type="region of interest" description="Disordered" evidence="8">
    <location>
        <begin position="918"/>
        <end position="942"/>
    </location>
</feature>
<keyword evidence="4" id="KW-0862">Zinc</keyword>
<dbReference type="CDD" id="cd22916">
    <property type="entry name" value="HFD_TAF3"/>
    <property type="match status" value="1"/>
</dbReference>
<feature type="region of interest" description="Disordered" evidence="8">
    <location>
        <begin position="1140"/>
        <end position="1160"/>
    </location>
</feature>
<feature type="compositionally biased region" description="Polar residues" evidence="8">
    <location>
        <begin position="498"/>
        <end position="511"/>
    </location>
</feature>
<dbReference type="AlphaFoldDB" id="A0A9P0IIL8"/>
<evidence type="ECO:0000256" key="2">
    <source>
        <dbReference type="ARBA" id="ARBA00022723"/>
    </source>
</evidence>
<dbReference type="PANTHER" id="PTHR46452">
    <property type="entry name" value="TRANSCRIPTION INITIATION FACTOR TFIID SUBUNIT 3"/>
    <property type="match status" value="1"/>
</dbReference>
<dbReference type="GO" id="GO:0046982">
    <property type="term" value="F:protein heterodimerization activity"/>
    <property type="evidence" value="ECO:0007669"/>
    <property type="project" value="InterPro"/>
</dbReference>
<evidence type="ECO:0000313" key="12">
    <source>
        <dbReference type="Proteomes" id="UP001153620"/>
    </source>
</evidence>
<feature type="compositionally biased region" description="Polar residues" evidence="8">
    <location>
        <begin position="184"/>
        <end position="195"/>
    </location>
</feature>
<dbReference type="InterPro" id="IPR006565">
    <property type="entry name" value="BTP"/>
</dbReference>
<feature type="compositionally biased region" description="Pro residues" evidence="8">
    <location>
        <begin position="519"/>
        <end position="528"/>
    </location>
</feature>
<dbReference type="Gene3D" id="3.30.40.10">
    <property type="entry name" value="Zinc/RING finger domain, C3HC4 (zinc finger)"/>
    <property type="match status" value="1"/>
</dbReference>
<dbReference type="InterPro" id="IPR011011">
    <property type="entry name" value="Znf_FYVE_PHD"/>
</dbReference>
<feature type="region of interest" description="Disordered" evidence="8">
    <location>
        <begin position="495"/>
        <end position="552"/>
    </location>
</feature>
<feature type="region of interest" description="Disordered" evidence="8">
    <location>
        <begin position="803"/>
        <end position="906"/>
    </location>
</feature>
<feature type="compositionally biased region" description="Basic and acidic residues" evidence="8">
    <location>
        <begin position="828"/>
        <end position="840"/>
    </location>
</feature>
<dbReference type="GO" id="GO:0002039">
    <property type="term" value="F:p53 binding"/>
    <property type="evidence" value="ECO:0007669"/>
    <property type="project" value="TreeGrafter"/>
</dbReference>
<dbReference type="InterPro" id="IPR009072">
    <property type="entry name" value="Histone-fold"/>
</dbReference>
<organism evidence="11 12">
    <name type="scientific">Chironomus riparius</name>
    <dbReference type="NCBI Taxonomy" id="315576"/>
    <lineage>
        <taxon>Eukaryota</taxon>
        <taxon>Metazoa</taxon>
        <taxon>Ecdysozoa</taxon>
        <taxon>Arthropoda</taxon>
        <taxon>Hexapoda</taxon>
        <taxon>Insecta</taxon>
        <taxon>Pterygota</taxon>
        <taxon>Neoptera</taxon>
        <taxon>Endopterygota</taxon>
        <taxon>Diptera</taxon>
        <taxon>Nematocera</taxon>
        <taxon>Chironomoidea</taxon>
        <taxon>Chironomidae</taxon>
        <taxon>Chironominae</taxon>
        <taxon>Chironomus</taxon>
    </lineage>
</organism>
<evidence type="ECO:0000256" key="4">
    <source>
        <dbReference type="ARBA" id="ARBA00022833"/>
    </source>
</evidence>
<keyword evidence="6" id="KW-0804">Transcription</keyword>
<feature type="compositionally biased region" description="Polar residues" evidence="8">
    <location>
        <begin position="864"/>
        <end position="873"/>
    </location>
</feature>
<sequence>MQSSSSYTHQLLRVVVAKICQTVGWQGVTGTALEIMVDILDRYIREICRTTHDYTEHYNRTEGNLDDLELTLRDMGINMHEIIEYISYVDPIITNLEIPKYPVAKDSHFNFLKPGSKEVLTRPVHIHEHLPPINPQEEATYSNGEKDIDVVGLPNDDVFKRPAETDSNPAKKIKLEEEGRATREISSVMMTTSGFISPAREGKLPESKPPKLVEEFPKPIPPPMISPSTFKSKDSPFSVPSSGPTDKKLEKRLKKKNHDKEKKKDKHFKDKYSLPDPNELAQYDPIPPQQSLAPPIIMPREANEHMIMAERKKELKKLKMKNKDEVKKKKEKPPKHPKMQSFDQGFMDSKSTFDPYQVLPTSISQPLATSTQIQAHKYLTGAAHALFPNPILDSFGSQQTPLMSTQNPLIEGKLISEPDKQKLNIFKKISKPKEDPIKHQQQSMQSQMDFLTPSKLDRFDTNQPSTSHPPQTFADPMKKVHKLPKETTLTRVDDSLNMPMNLSGPSRSNDSSFEEMPVPKTPTIPPKTPDFKMSQNVEKKEKKERKKKEKKVNLDQTDWMGGQNLQNQQQHFPNPFDLASQNNSFLQNLQTSSLMGNLANSFMLNRNPFSMPVTDIFSSGPGLIPKAPFSMQQSPLNAMLNPYGMDMNLFQQQQQQQPSPPIKPKKVKPPKPAKPTMEILQTMGSKFCNVAPLVPPSIIKERHFDPPLMNVDTFPLQQQSMNTAFDQLLKDQHHQQQQQMSTPAKKIIDEKVETFDLTKDSSPEPTMTAPMPSTSGSTHIITESIPTAITSSFQQENNLPTIPEHSELLPQQPVIKEKSKEKKKKKDKDRDKERDKDKEERKKKKKEKKKKKDKHKDKEKHRASMSTLDSQSNDTEDTADNNSTSSVPKLMLKLNSPRPNTPDTHKKTIIQRSRNEDFEFPSPHQDTSHRGLSPHLSGYARDPSPELARISPLVTRPPKIKHTTSIYSSTTTSGDYYHQQQQSNYMNQYDYNNPQYMDYQQSSPYSSYSSQYQTNYQQPLQQQQTHYQTPNYQQPTEYPTQNVQYQQQTYQQPQDLGYSNNNNDNNNQSWNITQNKASYIDADGSTVWICPACGSIDDGSPMIGCDACDAWYHWACVGIKVEPNENEDWFCRACISRKQSDQLEGKKKKRKKKDRESKNL</sequence>
<dbReference type="PANTHER" id="PTHR46452:SF1">
    <property type="entry name" value="TRANSCRIPTION INITIATION FACTOR TFIID SUBUNIT 3"/>
    <property type="match status" value="1"/>
</dbReference>
<dbReference type="GO" id="GO:0045944">
    <property type="term" value="P:positive regulation of transcription by RNA polymerase II"/>
    <property type="evidence" value="ECO:0007669"/>
    <property type="project" value="TreeGrafter"/>
</dbReference>
<dbReference type="EMBL" id="OU895877">
    <property type="protein sequence ID" value="CAH1707857.1"/>
    <property type="molecule type" value="Genomic_DNA"/>
</dbReference>
<evidence type="ECO:0008006" key="13">
    <source>
        <dbReference type="Google" id="ProtNLM"/>
    </source>
</evidence>
<evidence type="ECO:0000256" key="1">
    <source>
        <dbReference type="ARBA" id="ARBA00004123"/>
    </source>
</evidence>
<reference evidence="11" key="2">
    <citation type="submission" date="2022-10" db="EMBL/GenBank/DDBJ databases">
        <authorList>
            <consortium name="ENA_rothamsted_submissions"/>
            <consortium name="culmorum"/>
            <person name="King R."/>
        </authorList>
    </citation>
    <scope>NUCLEOTIDE SEQUENCE</scope>
</reference>
<feature type="region of interest" description="Disordered" evidence="8">
    <location>
        <begin position="158"/>
        <end position="288"/>
    </location>
</feature>
<dbReference type="InterPro" id="IPR019787">
    <property type="entry name" value="Znf_PHD-finger"/>
</dbReference>
<dbReference type="InterPro" id="IPR001965">
    <property type="entry name" value="Znf_PHD"/>
</dbReference>
<evidence type="ECO:0000256" key="5">
    <source>
        <dbReference type="ARBA" id="ARBA00023015"/>
    </source>
</evidence>
<feature type="compositionally biased region" description="Basic and acidic residues" evidence="8">
    <location>
        <begin position="173"/>
        <end position="183"/>
    </location>
</feature>
<evidence type="ECO:0000256" key="3">
    <source>
        <dbReference type="ARBA" id="ARBA00022771"/>
    </source>
</evidence>
<keyword evidence="5" id="KW-0805">Transcription regulation</keyword>
<protein>
    <recommendedName>
        <fullName evidence="13">PHD-type domain-containing protein</fullName>
    </recommendedName>
</protein>
<dbReference type="InterPro" id="IPR019786">
    <property type="entry name" value="Zinc_finger_PHD-type_CS"/>
</dbReference>
<dbReference type="GO" id="GO:0005669">
    <property type="term" value="C:transcription factor TFIID complex"/>
    <property type="evidence" value="ECO:0007669"/>
    <property type="project" value="TreeGrafter"/>
</dbReference>
<feature type="compositionally biased region" description="Basic and acidic residues" evidence="8">
    <location>
        <begin position="258"/>
        <end position="273"/>
    </location>
</feature>
<evidence type="ECO:0000256" key="8">
    <source>
        <dbReference type="SAM" id="MobiDB-lite"/>
    </source>
</evidence>
<feature type="compositionally biased region" description="Basic and acidic residues" evidence="8">
    <location>
        <begin position="200"/>
        <end position="217"/>
    </location>
</feature>
<evidence type="ECO:0000259" key="9">
    <source>
        <dbReference type="SMART" id="SM00249"/>
    </source>
</evidence>
<keyword evidence="12" id="KW-1185">Reference proteome</keyword>
<feature type="compositionally biased region" description="Basic residues" evidence="8">
    <location>
        <begin position="841"/>
        <end position="863"/>
    </location>
</feature>
<feature type="domain" description="Zinc finger PHD-type" evidence="9">
    <location>
        <begin position="1089"/>
        <end position="1135"/>
    </location>
</feature>
<dbReference type="CDD" id="cd15522">
    <property type="entry name" value="PHD_TAF3"/>
    <property type="match status" value="1"/>
</dbReference>
<feature type="domain" description="Bromodomain associated" evidence="10">
    <location>
        <begin position="5"/>
        <end position="81"/>
    </location>
</feature>
<evidence type="ECO:0000256" key="6">
    <source>
        <dbReference type="ARBA" id="ARBA00023163"/>
    </source>
</evidence>
<feature type="region of interest" description="Disordered" evidence="8">
    <location>
        <begin position="758"/>
        <end position="779"/>
    </location>
</feature>
<dbReference type="SMART" id="SM00249">
    <property type="entry name" value="PHD"/>
    <property type="match status" value="1"/>
</dbReference>
<evidence type="ECO:0000259" key="10">
    <source>
        <dbReference type="SMART" id="SM00576"/>
    </source>
</evidence>
<evidence type="ECO:0000313" key="11">
    <source>
        <dbReference type="EMBL" id="CAH1707857.1"/>
    </source>
</evidence>
<comment type="subcellular location">
    <subcellularLocation>
        <location evidence="1">Nucleus</location>
    </subcellularLocation>
</comment>
<dbReference type="Pfam" id="PF00628">
    <property type="entry name" value="PHD"/>
    <property type="match status" value="1"/>
</dbReference>
<evidence type="ECO:0000256" key="7">
    <source>
        <dbReference type="ARBA" id="ARBA00023242"/>
    </source>
</evidence>
<keyword evidence="2" id="KW-0479">Metal-binding</keyword>
<feature type="region of interest" description="Disordered" evidence="8">
    <location>
        <begin position="652"/>
        <end position="674"/>
    </location>
</feature>